<dbReference type="GO" id="GO:0061654">
    <property type="term" value="F:NEDD8 conjugating enzyme activity"/>
    <property type="evidence" value="ECO:0007669"/>
    <property type="project" value="UniProtKB-EC"/>
</dbReference>
<dbReference type="AlphaFoldDB" id="A0A834JUC5"/>
<evidence type="ECO:0000256" key="3">
    <source>
        <dbReference type="ARBA" id="ARBA00022741"/>
    </source>
</evidence>
<keyword evidence="12" id="KW-1185">Reference proteome</keyword>
<accession>A0A834JUC5</accession>
<comment type="pathway">
    <text evidence="1">Protein modification; protein neddylation.</text>
</comment>
<protein>
    <recommendedName>
        <fullName evidence="7">E2 NEDD8-conjugating enzyme</fullName>
        <ecNumber evidence="7">2.3.2.34</ecNumber>
    </recommendedName>
</protein>
<dbReference type="Pfam" id="PF00179">
    <property type="entry name" value="UQ_con"/>
    <property type="match status" value="1"/>
</dbReference>
<dbReference type="CDD" id="cd23794">
    <property type="entry name" value="UBCc_UBE2F_UBE2M"/>
    <property type="match status" value="1"/>
</dbReference>
<feature type="domain" description="UBC core" evidence="10">
    <location>
        <begin position="53"/>
        <end position="206"/>
    </location>
</feature>
<evidence type="ECO:0000256" key="1">
    <source>
        <dbReference type="ARBA" id="ARBA00005032"/>
    </source>
</evidence>
<organism evidence="11 12">
    <name type="scientific">Vespula vulgaris</name>
    <name type="common">Yellow jacket</name>
    <name type="synonym">Wasp</name>
    <dbReference type="NCBI Taxonomy" id="7454"/>
    <lineage>
        <taxon>Eukaryota</taxon>
        <taxon>Metazoa</taxon>
        <taxon>Ecdysozoa</taxon>
        <taxon>Arthropoda</taxon>
        <taxon>Hexapoda</taxon>
        <taxon>Insecta</taxon>
        <taxon>Pterygota</taxon>
        <taxon>Neoptera</taxon>
        <taxon>Endopterygota</taxon>
        <taxon>Hymenoptera</taxon>
        <taxon>Apocrita</taxon>
        <taxon>Aculeata</taxon>
        <taxon>Vespoidea</taxon>
        <taxon>Vespidae</taxon>
        <taxon>Vespinae</taxon>
        <taxon>Vespula</taxon>
    </lineage>
</organism>
<feature type="active site" description="Glycyl thioester intermediate" evidence="8">
    <location>
        <position position="137"/>
    </location>
</feature>
<dbReference type="EMBL" id="JACSEA010000008">
    <property type="protein sequence ID" value="KAF7394551.1"/>
    <property type="molecule type" value="Genomic_DNA"/>
</dbReference>
<sequence>MAADSLYKFHGKIRTLQDTVVRRGTMITLRGKLKKDPEITNSKNRDYNKRASVRDKLLIKEVQEMEQTLPVTCQVTFNDPHRLYEFTLLIIPDEGYWAGGRFFFDIYIPEDYNMAPPKVKCLTKLWHPNISEDGDVCLSILRQNSIDGMGWAPTRKLKDVVWGLNSLFTDLLNFDDPLNRDAAELFIKDKESFRTKCNCALTELEP</sequence>
<proteinExistence type="inferred from homology"/>
<evidence type="ECO:0000256" key="2">
    <source>
        <dbReference type="ARBA" id="ARBA00022679"/>
    </source>
</evidence>
<dbReference type="PANTHER" id="PTHR24067">
    <property type="entry name" value="UBIQUITIN-CONJUGATING ENZYME E2"/>
    <property type="match status" value="1"/>
</dbReference>
<evidence type="ECO:0000313" key="12">
    <source>
        <dbReference type="Proteomes" id="UP000614350"/>
    </source>
</evidence>
<dbReference type="PROSITE" id="PS00183">
    <property type="entry name" value="UBC_1"/>
    <property type="match status" value="1"/>
</dbReference>
<evidence type="ECO:0000256" key="4">
    <source>
        <dbReference type="ARBA" id="ARBA00022786"/>
    </source>
</evidence>
<evidence type="ECO:0000256" key="5">
    <source>
        <dbReference type="ARBA" id="ARBA00022840"/>
    </source>
</evidence>
<comment type="similarity">
    <text evidence="9">Belongs to the ubiquitin-conjugating enzyme family.</text>
</comment>
<evidence type="ECO:0000256" key="6">
    <source>
        <dbReference type="ARBA" id="ARBA00043698"/>
    </source>
</evidence>
<dbReference type="SUPFAM" id="SSF54495">
    <property type="entry name" value="UBC-like"/>
    <property type="match status" value="1"/>
</dbReference>
<dbReference type="EC" id="2.3.2.34" evidence="7"/>
<dbReference type="SMART" id="SM00212">
    <property type="entry name" value="UBCc"/>
    <property type="match status" value="1"/>
</dbReference>
<evidence type="ECO:0000313" key="11">
    <source>
        <dbReference type="EMBL" id="KAF7394551.1"/>
    </source>
</evidence>
<keyword evidence="5 9" id="KW-0067">ATP-binding</keyword>
<dbReference type="GO" id="GO:0005524">
    <property type="term" value="F:ATP binding"/>
    <property type="evidence" value="ECO:0007669"/>
    <property type="project" value="UniProtKB-UniRule"/>
</dbReference>
<dbReference type="FunFam" id="3.10.110.10:FF:000033">
    <property type="entry name" value="NEDD8-conjugating enzyme UBE2F"/>
    <property type="match status" value="1"/>
</dbReference>
<reference evidence="11" key="1">
    <citation type="journal article" date="2020" name="G3 (Bethesda)">
        <title>High-Quality Assemblies for Three Invasive Social Wasps from the &lt;i&gt;Vespula&lt;/i&gt; Genus.</title>
        <authorList>
            <person name="Harrop T.W.R."/>
            <person name="Guhlin J."/>
            <person name="McLaughlin G.M."/>
            <person name="Permina E."/>
            <person name="Stockwell P."/>
            <person name="Gilligan J."/>
            <person name="Le Lec M.F."/>
            <person name="Gruber M.A.M."/>
            <person name="Quinn O."/>
            <person name="Lovegrove M."/>
            <person name="Duncan E.J."/>
            <person name="Remnant E.J."/>
            <person name="Van Eeckhoven J."/>
            <person name="Graham B."/>
            <person name="Knapp R.A."/>
            <person name="Langford K.W."/>
            <person name="Kronenberg Z."/>
            <person name="Press M.O."/>
            <person name="Eacker S.M."/>
            <person name="Wilson-Rankin E.E."/>
            <person name="Purcell J."/>
            <person name="Lester P.J."/>
            <person name="Dearden P.K."/>
        </authorList>
    </citation>
    <scope>NUCLEOTIDE SEQUENCE</scope>
    <source>
        <strain evidence="11">Marl-1</strain>
    </source>
</reference>
<evidence type="ECO:0000256" key="7">
    <source>
        <dbReference type="ARBA" id="ARBA00044047"/>
    </source>
</evidence>
<comment type="caution">
    <text evidence="11">The sequence shown here is derived from an EMBL/GenBank/DDBJ whole genome shotgun (WGS) entry which is preliminary data.</text>
</comment>
<evidence type="ECO:0000259" key="10">
    <source>
        <dbReference type="PROSITE" id="PS50127"/>
    </source>
</evidence>
<evidence type="ECO:0000256" key="9">
    <source>
        <dbReference type="RuleBase" id="RU362109"/>
    </source>
</evidence>
<dbReference type="Proteomes" id="UP000614350">
    <property type="component" value="Unassembled WGS sequence"/>
</dbReference>
<dbReference type="InterPro" id="IPR016135">
    <property type="entry name" value="UBQ-conjugating_enzyme/RWD"/>
</dbReference>
<gene>
    <name evidence="11" type="ORF">HZH66_007725</name>
</gene>
<dbReference type="PROSITE" id="PS50127">
    <property type="entry name" value="UBC_2"/>
    <property type="match status" value="1"/>
</dbReference>
<keyword evidence="4 9" id="KW-0833">Ubl conjugation pathway</keyword>
<evidence type="ECO:0000256" key="8">
    <source>
        <dbReference type="PROSITE-ProRule" id="PRU10133"/>
    </source>
</evidence>
<keyword evidence="3 9" id="KW-0547">Nucleotide-binding</keyword>
<dbReference type="InterPro" id="IPR000608">
    <property type="entry name" value="UBC"/>
</dbReference>
<dbReference type="InterPro" id="IPR023313">
    <property type="entry name" value="UBQ-conjugating_AS"/>
</dbReference>
<dbReference type="Gene3D" id="3.10.110.10">
    <property type="entry name" value="Ubiquitin Conjugating Enzyme"/>
    <property type="match status" value="1"/>
</dbReference>
<dbReference type="GO" id="GO:0045116">
    <property type="term" value="P:protein neddylation"/>
    <property type="evidence" value="ECO:0007669"/>
    <property type="project" value="UniProtKB-ARBA"/>
</dbReference>
<dbReference type="InterPro" id="IPR050113">
    <property type="entry name" value="Ub_conjugating_enzyme"/>
</dbReference>
<comment type="catalytic activity">
    <reaction evidence="6">
        <text>[E1 NEDD8-activating enzyme]-S-[NEDD8 protein]-yl-L-cysteine + [E2 NEDD8-conjugating enzyme]-L-cysteine = [E1 NEDD8-activating enzyme]-L-cysteine + [E2 NEDD8-conjugating enzyme]-S-[NEDD8-protein]-yl-L-cysteine.</text>
        <dbReference type="EC" id="2.3.2.34"/>
    </reaction>
</comment>
<name>A0A834JUC5_VESVU</name>
<keyword evidence="2" id="KW-0808">Transferase</keyword>